<dbReference type="PANTHER" id="PTHR34364:SF1">
    <property type="entry name" value="WAS_WASL-INTERACTING FAMILY PROTEIN"/>
    <property type="match status" value="1"/>
</dbReference>
<reference evidence="2 3" key="1">
    <citation type="journal article" date="2020" name="Nat. Commun.">
        <title>Genome of Tripterygium wilfordii and identification of cytochrome P450 involved in triptolide biosynthesis.</title>
        <authorList>
            <person name="Tu L."/>
            <person name="Su P."/>
            <person name="Zhang Z."/>
            <person name="Gao L."/>
            <person name="Wang J."/>
            <person name="Hu T."/>
            <person name="Zhou J."/>
            <person name="Zhang Y."/>
            <person name="Zhao Y."/>
            <person name="Liu Y."/>
            <person name="Song Y."/>
            <person name="Tong Y."/>
            <person name="Lu Y."/>
            <person name="Yang J."/>
            <person name="Xu C."/>
            <person name="Jia M."/>
            <person name="Peters R.J."/>
            <person name="Huang L."/>
            <person name="Gao W."/>
        </authorList>
    </citation>
    <scope>NUCLEOTIDE SEQUENCE [LARGE SCALE GENOMIC DNA]</scope>
    <source>
        <strain evidence="3">cv. XIE 37</strain>
        <tissue evidence="2">Leaf</tissue>
    </source>
</reference>
<dbReference type="AlphaFoldDB" id="A0A7J7DYX2"/>
<name>A0A7J7DYX2_TRIWF</name>
<keyword evidence="1" id="KW-1133">Transmembrane helix</keyword>
<dbReference type="Proteomes" id="UP000593562">
    <property type="component" value="Unassembled WGS sequence"/>
</dbReference>
<proteinExistence type="predicted"/>
<accession>A0A7J7DYX2</accession>
<keyword evidence="3" id="KW-1185">Reference proteome</keyword>
<evidence type="ECO:0000256" key="1">
    <source>
        <dbReference type="SAM" id="Phobius"/>
    </source>
</evidence>
<sequence>MLSPAEVRFHFTITIYGIFCAIINGSIKPEGVCTSATTSGPQPPKQSFARHYKFHWPILLTVNIAVGGYLFTRTKKKELAVLRKKFQKMFLQIQLLRRQGCEPIPEDKQRELFKWTLEEKRKVKPKDPAKKKLIDEEETTLKQFIHAKAIPSIW</sequence>
<keyword evidence="1" id="KW-0812">Transmembrane</keyword>
<evidence type="ECO:0000313" key="2">
    <source>
        <dbReference type="EMBL" id="KAF5751592.1"/>
    </source>
</evidence>
<feature type="transmembrane region" description="Helical" evidence="1">
    <location>
        <begin position="54"/>
        <end position="72"/>
    </location>
</feature>
<evidence type="ECO:0000313" key="3">
    <source>
        <dbReference type="Proteomes" id="UP000593562"/>
    </source>
</evidence>
<protein>
    <submittedName>
        <fullName evidence="2">Protein STU1-like</fullName>
    </submittedName>
</protein>
<dbReference type="PANTHER" id="PTHR34364">
    <property type="entry name" value="WAS/WASL-INTERACTING FAMILY PROTEIN"/>
    <property type="match status" value="1"/>
</dbReference>
<dbReference type="EMBL" id="JAAARO010000002">
    <property type="protein sequence ID" value="KAF5751592.1"/>
    <property type="molecule type" value="Genomic_DNA"/>
</dbReference>
<gene>
    <name evidence="2" type="ORF">HS088_TW02G00607</name>
</gene>
<organism evidence="2 3">
    <name type="scientific">Tripterygium wilfordii</name>
    <name type="common">Thunder God vine</name>
    <dbReference type="NCBI Taxonomy" id="458696"/>
    <lineage>
        <taxon>Eukaryota</taxon>
        <taxon>Viridiplantae</taxon>
        <taxon>Streptophyta</taxon>
        <taxon>Embryophyta</taxon>
        <taxon>Tracheophyta</taxon>
        <taxon>Spermatophyta</taxon>
        <taxon>Magnoliopsida</taxon>
        <taxon>eudicotyledons</taxon>
        <taxon>Gunneridae</taxon>
        <taxon>Pentapetalae</taxon>
        <taxon>rosids</taxon>
        <taxon>fabids</taxon>
        <taxon>Celastrales</taxon>
        <taxon>Celastraceae</taxon>
        <taxon>Tripterygium</taxon>
    </lineage>
</organism>
<keyword evidence="1" id="KW-0472">Membrane</keyword>
<feature type="transmembrane region" description="Helical" evidence="1">
    <location>
        <begin position="7"/>
        <end position="27"/>
    </location>
</feature>
<dbReference type="InParanoid" id="A0A7J7DYX2"/>
<comment type="caution">
    <text evidence="2">The sequence shown here is derived from an EMBL/GenBank/DDBJ whole genome shotgun (WGS) entry which is preliminary data.</text>
</comment>